<proteinExistence type="predicted"/>
<evidence type="ECO:0000313" key="2">
    <source>
        <dbReference type="EMBL" id="KAJ1964387.1"/>
    </source>
</evidence>
<dbReference type="AlphaFoldDB" id="A0A9W8AVQ6"/>
<accession>A0A9W8AVQ6</accession>
<feature type="transmembrane region" description="Helical" evidence="1">
    <location>
        <begin position="23"/>
        <end position="43"/>
    </location>
</feature>
<evidence type="ECO:0000313" key="3">
    <source>
        <dbReference type="Proteomes" id="UP001150925"/>
    </source>
</evidence>
<reference evidence="2" key="1">
    <citation type="submission" date="2022-07" db="EMBL/GenBank/DDBJ databases">
        <title>Phylogenomic reconstructions and comparative analyses of Kickxellomycotina fungi.</title>
        <authorList>
            <person name="Reynolds N.K."/>
            <person name="Stajich J.E."/>
            <person name="Barry K."/>
            <person name="Grigoriev I.V."/>
            <person name="Crous P."/>
            <person name="Smith M.E."/>
        </authorList>
    </citation>
    <scope>NUCLEOTIDE SEQUENCE</scope>
    <source>
        <strain evidence="2">RSA 1196</strain>
    </source>
</reference>
<name>A0A9W8AVQ6_9FUNG</name>
<sequence length="91" mass="10202">LFRDNVDMRALTFVQKDWLTKRLFFAVAAGCVFTVAAPTLFPCPALEKKKAREQQELQSRTWFGQTPLRYFTAAGAPPTDISNSKSSSLES</sequence>
<comment type="caution">
    <text evidence="2">The sequence shown here is derived from an EMBL/GenBank/DDBJ whole genome shotgun (WGS) entry which is preliminary data.</text>
</comment>
<protein>
    <submittedName>
        <fullName evidence="2">Uncharacterized protein</fullName>
    </submittedName>
</protein>
<keyword evidence="1" id="KW-1133">Transmembrane helix</keyword>
<dbReference type="Proteomes" id="UP001150925">
    <property type="component" value="Unassembled WGS sequence"/>
</dbReference>
<feature type="non-terminal residue" evidence="2">
    <location>
        <position position="1"/>
    </location>
</feature>
<evidence type="ECO:0000256" key="1">
    <source>
        <dbReference type="SAM" id="Phobius"/>
    </source>
</evidence>
<keyword evidence="3" id="KW-1185">Reference proteome</keyword>
<organism evidence="2 3">
    <name type="scientific">Dispira parvispora</name>
    <dbReference type="NCBI Taxonomy" id="1520584"/>
    <lineage>
        <taxon>Eukaryota</taxon>
        <taxon>Fungi</taxon>
        <taxon>Fungi incertae sedis</taxon>
        <taxon>Zoopagomycota</taxon>
        <taxon>Kickxellomycotina</taxon>
        <taxon>Dimargaritomycetes</taxon>
        <taxon>Dimargaritales</taxon>
        <taxon>Dimargaritaceae</taxon>
        <taxon>Dispira</taxon>
    </lineage>
</organism>
<dbReference type="OrthoDB" id="2284165at2759"/>
<keyword evidence="1" id="KW-0472">Membrane</keyword>
<dbReference type="EMBL" id="JANBPY010000706">
    <property type="protein sequence ID" value="KAJ1964387.1"/>
    <property type="molecule type" value="Genomic_DNA"/>
</dbReference>
<keyword evidence="1" id="KW-0812">Transmembrane</keyword>
<gene>
    <name evidence="2" type="ORF">IWQ62_002952</name>
</gene>